<evidence type="ECO:0000313" key="2">
    <source>
        <dbReference type="Proteomes" id="UP000276407"/>
    </source>
</evidence>
<sequence>MWELLQVAGRFALKTKECRNYYVSKNHTKILPMNNLVRQTSAMKIALTKRTKFQDRLENFD</sequence>
<reference evidence="1 2" key="1">
    <citation type="submission" date="2018-11" db="EMBL/GenBank/DDBJ databases">
        <title>Complete genome sequence of Leptospira kmetyi isolate LS 001/16 from soil sample associated with a leptospirosis patient in Kelantan.</title>
        <authorList>
            <person name="Muhammad Yusoff F."/>
            <person name="Muhammad Yusoff S."/>
            <person name="Ahmad M.N."/>
            <person name="Yusof N.Y."/>
            <person name="Aziah I."/>
        </authorList>
    </citation>
    <scope>NUCLEOTIDE SEQUENCE [LARGE SCALE GENOMIC DNA]</scope>
    <source>
        <strain evidence="1 2">LS 001/16</strain>
    </source>
</reference>
<accession>A0AAD0UMZ0</accession>
<proteinExistence type="predicted"/>
<gene>
    <name evidence="1" type="ORF">EFP84_06975</name>
</gene>
<organism evidence="1 2">
    <name type="scientific">Leptospira kmetyi</name>
    <dbReference type="NCBI Taxonomy" id="408139"/>
    <lineage>
        <taxon>Bacteria</taxon>
        <taxon>Pseudomonadati</taxon>
        <taxon>Spirochaetota</taxon>
        <taxon>Spirochaetia</taxon>
        <taxon>Leptospirales</taxon>
        <taxon>Leptospiraceae</taxon>
        <taxon>Leptospira</taxon>
    </lineage>
</organism>
<dbReference type="Proteomes" id="UP000276407">
    <property type="component" value="Chromosome 1"/>
</dbReference>
<evidence type="ECO:0000313" key="1">
    <source>
        <dbReference type="EMBL" id="AYV55278.1"/>
    </source>
</evidence>
<dbReference type="AlphaFoldDB" id="A0AAD0UMZ0"/>
<protein>
    <submittedName>
        <fullName evidence="1">Uncharacterized protein</fullName>
    </submittedName>
</protein>
<dbReference type="KEGG" id="lkm:EFP84_06975"/>
<name>A0AAD0UMZ0_9LEPT</name>
<dbReference type="EMBL" id="CP033614">
    <property type="protein sequence ID" value="AYV55278.1"/>
    <property type="molecule type" value="Genomic_DNA"/>
</dbReference>